<keyword evidence="3" id="KW-0479">Metal-binding</keyword>
<evidence type="ECO:0000256" key="4">
    <source>
        <dbReference type="ARBA" id="ARBA00022982"/>
    </source>
</evidence>
<keyword evidence="4" id="KW-0249">Electron transport</keyword>
<evidence type="ECO:0000313" key="10">
    <source>
        <dbReference type="Proteomes" id="UP000183769"/>
    </source>
</evidence>
<feature type="domain" description="Blue (type 1) copper" evidence="8">
    <location>
        <begin position="56"/>
        <end position="160"/>
    </location>
</feature>
<keyword evidence="10" id="KW-1185">Reference proteome</keyword>
<evidence type="ECO:0000256" key="6">
    <source>
        <dbReference type="ARBA" id="ARBA00023136"/>
    </source>
</evidence>
<dbReference type="AlphaFoldDB" id="A0A1I5MVB1"/>
<evidence type="ECO:0000259" key="8">
    <source>
        <dbReference type="Pfam" id="PF00127"/>
    </source>
</evidence>
<evidence type="ECO:0000256" key="5">
    <source>
        <dbReference type="ARBA" id="ARBA00023008"/>
    </source>
</evidence>
<proteinExistence type="predicted"/>
<sequence length="161" mass="16790">MTDDISRRRFAVALASTGIGIGLAGCGGGGGSTDSPTDTATPTESGGGGDGFEQTNTVDMTDELTFEPKQIEVEAGTTVTWENVGSIGHSATAYEDEIPDGAEYFASGGFDSEQAAVDAYPDEGNVTEGGTYEHTFETTGEYEYYCIPHEMNGMVGTVRVV</sequence>
<name>A0A1I5MVB1_9EURY</name>
<dbReference type="CDD" id="cd04220">
    <property type="entry name" value="Halocyanin"/>
    <property type="match status" value="1"/>
</dbReference>
<evidence type="ECO:0000256" key="3">
    <source>
        <dbReference type="ARBA" id="ARBA00022723"/>
    </source>
</evidence>
<dbReference type="Pfam" id="PF00127">
    <property type="entry name" value="Copper-bind"/>
    <property type="match status" value="1"/>
</dbReference>
<gene>
    <name evidence="9" type="ORF">SAMN05216277_101403</name>
</gene>
<dbReference type="PANTHER" id="PTHR34192">
    <property type="entry name" value="PLASTOCYANIN MAJOR ISOFORM, CHLOROPLASTIC-RELATED"/>
    <property type="match status" value="1"/>
</dbReference>
<dbReference type="InterPro" id="IPR000923">
    <property type="entry name" value="BlueCu_1"/>
</dbReference>
<dbReference type="InterPro" id="IPR028871">
    <property type="entry name" value="BlueCu_1_BS"/>
</dbReference>
<dbReference type="GO" id="GO:0009055">
    <property type="term" value="F:electron transfer activity"/>
    <property type="evidence" value="ECO:0007669"/>
    <property type="project" value="InterPro"/>
</dbReference>
<dbReference type="OrthoDB" id="312999at2157"/>
<dbReference type="GO" id="GO:0016020">
    <property type="term" value="C:membrane"/>
    <property type="evidence" value="ECO:0007669"/>
    <property type="project" value="UniProtKB-SubCell"/>
</dbReference>
<evidence type="ECO:0000256" key="1">
    <source>
        <dbReference type="ARBA" id="ARBA00004370"/>
    </source>
</evidence>
<dbReference type="PROSITE" id="PS00196">
    <property type="entry name" value="COPPER_BLUE"/>
    <property type="match status" value="1"/>
</dbReference>
<protein>
    <submittedName>
        <fullName evidence="9">Plastocyanin</fullName>
    </submittedName>
</protein>
<dbReference type="Proteomes" id="UP000183769">
    <property type="component" value="Unassembled WGS sequence"/>
</dbReference>
<dbReference type="PROSITE" id="PS51257">
    <property type="entry name" value="PROKAR_LIPOPROTEIN"/>
    <property type="match status" value="1"/>
</dbReference>
<keyword evidence="5" id="KW-0186">Copper</keyword>
<feature type="compositionally biased region" description="Low complexity" evidence="7">
    <location>
        <begin position="33"/>
        <end position="43"/>
    </location>
</feature>
<dbReference type="EMBL" id="FOXI01000001">
    <property type="protein sequence ID" value="SFP12981.1"/>
    <property type="molecule type" value="Genomic_DNA"/>
</dbReference>
<accession>A0A1I5MVB1</accession>
<keyword evidence="2" id="KW-0813">Transport</keyword>
<keyword evidence="6" id="KW-0472">Membrane</keyword>
<comment type="subcellular location">
    <subcellularLocation>
        <location evidence="1">Membrane</location>
    </subcellularLocation>
</comment>
<reference evidence="10" key="1">
    <citation type="submission" date="2016-10" db="EMBL/GenBank/DDBJ databases">
        <authorList>
            <person name="Varghese N."/>
            <person name="Submissions S."/>
        </authorList>
    </citation>
    <scope>NUCLEOTIDE SEQUENCE [LARGE SCALE GENOMIC DNA]</scope>
    <source>
        <strain evidence="10">CGMCC 1.10329</strain>
    </source>
</reference>
<dbReference type="RefSeq" id="WP_074875067.1">
    <property type="nucleotide sequence ID" value="NZ_FOXI01000001.1"/>
</dbReference>
<dbReference type="InterPro" id="IPR008972">
    <property type="entry name" value="Cupredoxin"/>
</dbReference>
<feature type="region of interest" description="Disordered" evidence="7">
    <location>
        <begin position="27"/>
        <end position="56"/>
    </location>
</feature>
<dbReference type="PANTHER" id="PTHR34192:SF10">
    <property type="entry name" value="PLASTOCYANIN MAJOR ISOFORM, CHLOROPLASTIC-RELATED"/>
    <property type="match status" value="1"/>
</dbReference>
<evidence type="ECO:0000256" key="7">
    <source>
        <dbReference type="SAM" id="MobiDB-lite"/>
    </source>
</evidence>
<evidence type="ECO:0000256" key="2">
    <source>
        <dbReference type="ARBA" id="ARBA00022448"/>
    </source>
</evidence>
<dbReference type="Gene3D" id="2.60.40.420">
    <property type="entry name" value="Cupredoxins - blue copper proteins"/>
    <property type="match status" value="1"/>
</dbReference>
<evidence type="ECO:0000313" key="9">
    <source>
        <dbReference type="EMBL" id="SFP12981.1"/>
    </source>
</evidence>
<organism evidence="9 10">
    <name type="scientific">Halolamina pelagica</name>
    <dbReference type="NCBI Taxonomy" id="699431"/>
    <lineage>
        <taxon>Archaea</taxon>
        <taxon>Methanobacteriati</taxon>
        <taxon>Methanobacteriota</taxon>
        <taxon>Stenosarchaea group</taxon>
        <taxon>Halobacteria</taxon>
        <taxon>Halobacteriales</taxon>
        <taxon>Haloferacaceae</taxon>
    </lineage>
</organism>
<dbReference type="SUPFAM" id="SSF49503">
    <property type="entry name" value="Cupredoxins"/>
    <property type="match status" value="1"/>
</dbReference>
<dbReference type="GO" id="GO:0005507">
    <property type="term" value="F:copper ion binding"/>
    <property type="evidence" value="ECO:0007669"/>
    <property type="project" value="InterPro"/>
</dbReference>